<evidence type="ECO:0000256" key="2">
    <source>
        <dbReference type="ARBA" id="ARBA00022801"/>
    </source>
</evidence>
<dbReference type="AlphaFoldDB" id="A0A9W5TB34"/>
<dbReference type="OrthoDB" id="372487at2759"/>
<keyword evidence="3" id="KW-0269">Exonuclease</keyword>
<feature type="domain" description="Xrn1 N-terminal" evidence="5">
    <location>
        <begin position="18"/>
        <end position="255"/>
    </location>
</feature>
<evidence type="ECO:0000313" key="8">
    <source>
        <dbReference type="Proteomes" id="UP001057455"/>
    </source>
</evidence>
<dbReference type="Proteomes" id="UP001057455">
    <property type="component" value="Unassembled WGS sequence"/>
</dbReference>
<evidence type="ECO:0000256" key="1">
    <source>
        <dbReference type="ARBA" id="ARBA00022722"/>
    </source>
</evidence>
<reference evidence="7" key="1">
    <citation type="submission" date="2019-12" db="EMBL/GenBank/DDBJ databases">
        <title>Genome sequence of Babesia ovis.</title>
        <authorList>
            <person name="Yamagishi J."/>
            <person name="Sevinc F."/>
            <person name="Xuan X."/>
        </authorList>
    </citation>
    <scope>NUCLEOTIDE SEQUENCE</scope>
    <source>
        <strain evidence="7">Selcuk</strain>
    </source>
</reference>
<evidence type="ECO:0000259" key="6">
    <source>
        <dbReference type="Pfam" id="PF17846"/>
    </source>
</evidence>
<evidence type="ECO:0000313" key="7">
    <source>
        <dbReference type="EMBL" id="GFE54111.1"/>
    </source>
</evidence>
<proteinExistence type="inferred from homology"/>
<keyword evidence="1" id="KW-0540">Nuclease</keyword>
<name>A0A9W5TB34_BABOV</name>
<dbReference type="InterPro" id="IPR027073">
    <property type="entry name" value="5_3_exoribonuclease"/>
</dbReference>
<dbReference type="PANTHER" id="PTHR12341">
    <property type="entry name" value="5'-&gt;3' EXORIBONUCLEASE"/>
    <property type="match status" value="1"/>
</dbReference>
<dbReference type="CDD" id="cd18673">
    <property type="entry name" value="PIN_XRN1-2-like"/>
    <property type="match status" value="1"/>
</dbReference>
<evidence type="ECO:0000259" key="5">
    <source>
        <dbReference type="Pfam" id="PF03159"/>
    </source>
</evidence>
<feature type="domain" description="Xrn1 helical" evidence="6">
    <location>
        <begin position="334"/>
        <end position="418"/>
    </location>
</feature>
<comment type="similarity">
    <text evidence="4">Belongs to the 5'-3' exonuclease family.</text>
</comment>
<evidence type="ECO:0000256" key="4">
    <source>
        <dbReference type="ARBA" id="ARBA00038299"/>
    </source>
</evidence>
<dbReference type="InterPro" id="IPR041412">
    <property type="entry name" value="Xrn1_helical"/>
</dbReference>
<sequence>MPTRRDQDKSNRDIRCHGVPRMFYWLLDNFGSFKTGLEKAIDRRPVDHFYIDMNAIIHVATHGNMYPVVQMENEQRLRRITSAIEMMFNVVRPRKMFYMAVDGVCPTAKINQQRGRRFRISKNVDHMAEVCSAITSKDGDTYVAQRLPFDEYDNVTFNPNYISPGTDFMQIVDHEVANWLALKTVEGFFGKCLVVYSGVTVPGEGEHKIFQCIRRMNKASKKSRKEMHLVYGLDADLMMLSMALKMPNIKVLREERNYAPHVVSKKKGEPFFSTDTGIVHLHKWDFIDLKRTNFEVVSLRTLRKRMYERCLNHLMKKFRTSNFDFLNRTEAPYRITDDFVLLSFLAGNDFLPRLPTIDFANDSFLEMINTYYVLMQRWKGFLTDGLKIHIPRLQSLFKALAKHEMKWFKERAMLEDVVEYSNPKLYADYYHKEKCQVDGKNNIKRMCIDYIKGLFWILSYYHHDCPSWDWSYRYHYAPLVSDLAEVPNIEVTFNKGGPITPLEHLLAVSPPNSNELLPPSYRQLSTSSGELRQYFPTEFEINEDGKVNEWEHVVKLPFVNTHKLVKAAQKVNAGLKFSSLYKNKKGHIFVYQKPEESKKTAGVSSETSKNNTQ</sequence>
<dbReference type="GO" id="GO:0005634">
    <property type="term" value="C:nucleus"/>
    <property type="evidence" value="ECO:0007669"/>
    <property type="project" value="TreeGrafter"/>
</dbReference>
<accession>A0A9W5TB34</accession>
<dbReference type="EMBL" id="BLIY01000009">
    <property type="protein sequence ID" value="GFE54111.1"/>
    <property type="molecule type" value="Genomic_DNA"/>
</dbReference>
<dbReference type="Gene3D" id="1.25.40.1050">
    <property type="match status" value="1"/>
</dbReference>
<keyword evidence="8" id="KW-1185">Reference proteome</keyword>
<dbReference type="Pfam" id="PF03159">
    <property type="entry name" value="XRN_N"/>
    <property type="match status" value="1"/>
</dbReference>
<protein>
    <submittedName>
        <fullName evidence="7">Uncharacterized protein</fullName>
    </submittedName>
</protein>
<dbReference type="InterPro" id="IPR004859">
    <property type="entry name" value="Xrn1_N"/>
</dbReference>
<dbReference type="Pfam" id="PF17846">
    <property type="entry name" value="XRN_M"/>
    <property type="match status" value="2"/>
</dbReference>
<dbReference type="GO" id="GO:0004534">
    <property type="term" value="F:5'-3' RNA exonuclease activity"/>
    <property type="evidence" value="ECO:0007669"/>
    <property type="project" value="TreeGrafter"/>
</dbReference>
<feature type="domain" description="Xrn1 helical" evidence="6">
    <location>
        <begin position="428"/>
        <end position="609"/>
    </location>
</feature>
<dbReference type="PANTHER" id="PTHR12341:SF7">
    <property type="entry name" value="5'-3' EXORIBONUCLEASE 1"/>
    <property type="match status" value="1"/>
</dbReference>
<comment type="caution">
    <text evidence="7">The sequence shown here is derived from an EMBL/GenBank/DDBJ whole genome shotgun (WGS) entry which is preliminary data.</text>
</comment>
<organism evidence="7 8">
    <name type="scientific">Babesia ovis</name>
    <dbReference type="NCBI Taxonomy" id="5869"/>
    <lineage>
        <taxon>Eukaryota</taxon>
        <taxon>Sar</taxon>
        <taxon>Alveolata</taxon>
        <taxon>Apicomplexa</taxon>
        <taxon>Aconoidasida</taxon>
        <taxon>Piroplasmida</taxon>
        <taxon>Babesiidae</taxon>
        <taxon>Babesia</taxon>
    </lineage>
</organism>
<evidence type="ECO:0000256" key="3">
    <source>
        <dbReference type="ARBA" id="ARBA00022839"/>
    </source>
</evidence>
<dbReference type="GO" id="GO:0003723">
    <property type="term" value="F:RNA binding"/>
    <property type="evidence" value="ECO:0007669"/>
    <property type="project" value="TreeGrafter"/>
</dbReference>
<dbReference type="GO" id="GO:0000956">
    <property type="term" value="P:nuclear-transcribed mRNA catabolic process"/>
    <property type="evidence" value="ECO:0007669"/>
    <property type="project" value="TreeGrafter"/>
</dbReference>
<dbReference type="Gene3D" id="3.40.50.12390">
    <property type="match status" value="1"/>
</dbReference>
<gene>
    <name evidence="7" type="ORF">BaOVIS_015150</name>
</gene>
<keyword evidence="2" id="KW-0378">Hydrolase</keyword>